<keyword evidence="2" id="KW-1185">Reference proteome</keyword>
<sequence length="87" mass="9836">MDVALNLCAALAIANLDEMGSIRETDDPGSHFSCINLVEKEFAAKTKKSAVFARDPTRTKFLCQASRRHGNRSGRTCYTYEMFRQSW</sequence>
<dbReference type="AlphaFoldDB" id="A0A9P8QT25"/>
<reference evidence="1" key="1">
    <citation type="submission" date="2021-08" db="EMBL/GenBank/DDBJ databases">
        <title>Chromosome-Level Trichoderma cornu-damae using Hi-C Data.</title>
        <authorList>
            <person name="Kim C.S."/>
        </authorList>
    </citation>
    <scope>NUCLEOTIDE SEQUENCE</scope>
    <source>
        <strain evidence="1">KA19-0412C</strain>
    </source>
</reference>
<evidence type="ECO:0000313" key="1">
    <source>
        <dbReference type="EMBL" id="KAH6610784.1"/>
    </source>
</evidence>
<gene>
    <name evidence="1" type="ORF">Trco_000804</name>
</gene>
<comment type="caution">
    <text evidence="1">The sequence shown here is derived from an EMBL/GenBank/DDBJ whole genome shotgun (WGS) entry which is preliminary data.</text>
</comment>
<organism evidence="1 2">
    <name type="scientific">Trichoderma cornu-damae</name>
    <dbReference type="NCBI Taxonomy" id="654480"/>
    <lineage>
        <taxon>Eukaryota</taxon>
        <taxon>Fungi</taxon>
        <taxon>Dikarya</taxon>
        <taxon>Ascomycota</taxon>
        <taxon>Pezizomycotina</taxon>
        <taxon>Sordariomycetes</taxon>
        <taxon>Hypocreomycetidae</taxon>
        <taxon>Hypocreales</taxon>
        <taxon>Hypocreaceae</taxon>
        <taxon>Trichoderma</taxon>
    </lineage>
</organism>
<dbReference type="EMBL" id="JAIWOZ010000001">
    <property type="protein sequence ID" value="KAH6610784.1"/>
    <property type="molecule type" value="Genomic_DNA"/>
</dbReference>
<name>A0A9P8QT25_9HYPO</name>
<accession>A0A9P8QT25</accession>
<evidence type="ECO:0000313" key="2">
    <source>
        <dbReference type="Proteomes" id="UP000827724"/>
    </source>
</evidence>
<dbReference type="Proteomes" id="UP000827724">
    <property type="component" value="Unassembled WGS sequence"/>
</dbReference>
<protein>
    <submittedName>
        <fullName evidence="1">Uncharacterized protein</fullName>
    </submittedName>
</protein>
<proteinExistence type="predicted"/>